<evidence type="ECO:0000313" key="21">
    <source>
        <dbReference type="Proteomes" id="UP000295724"/>
    </source>
</evidence>
<keyword evidence="17" id="KW-0479">Metal-binding</keyword>
<feature type="active site" evidence="16">
    <location>
        <position position="16"/>
    </location>
</feature>
<evidence type="ECO:0000313" key="20">
    <source>
        <dbReference type="EMBL" id="TDR22724.1"/>
    </source>
</evidence>
<evidence type="ECO:0000256" key="6">
    <source>
        <dbReference type="ARBA" id="ARBA00012216"/>
    </source>
</evidence>
<evidence type="ECO:0000256" key="15">
    <source>
        <dbReference type="HAMAP-Rule" id="MF_00047"/>
    </source>
</evidence>
<dbReference type="GO" id="GO:0046872">
    <property type="term" value="F:metal ion binding"/>
    <property type="evidence" value="ECO:0007669"/>
    <property type="project" value="UniProtKB-KW"/>
</dbReference>
<dbReference type="GO" id="GO:0009252">
    <property type="term" value="P:peptidoglycan biosynthetic process"/>
    <property type="evidence" value="ECO:0007669"/>
    <property type="project" value="UniProtKB-UniRule"/>
</dbReference>
<evidence type="ECO:0000256" key="18">
    <source>
        <dbReference type="PROSITE-ProRule" id="PRU00409"/>
    </source>
</evidence>
<dbReference type="NCBIfam" id="TIGR01205">
    <property type="entry name" value="D_ala_D_alaTIGR"/>
    <property type="match status" value="1"/>
</dbReference>
<comment type="cofactor">
    <cofactor evidence="1">
        <name>Mn(2+)</name>
        <dbReference type="ChEBI" id="CHEBI:29035"/>
    </cofactor>
</comment>
<name>A0A4R6XWU2_9GAMM</name>
<keyword evidence="11 15" id="KW-0133">Cell shape</keyword>
<comment type="catalytic activity">
    <reaction evidence="14 15">
        <text>2 D-alanine + ATP = D-alanyl-D-alanine + ADP + phosphate + H(+)</text>
        <dbReference type="Rhea" id="RHEA:11224"/>
        <dbReference type="ChEBI" id="CHEBI:15378"/>
        <dbReference type="ChEBI" id="CHEBI:30616"/>
        <dbReference type="ChEBI" id="CHEBI:43474"/>
        <dbReference type="ChEBI" id="CHEBI:57416"/>
        <dbReference type="ChEBI" id="CHEBI:57822"/>
        <dbReference type="ChEBI" id="CHEBI:456216"/>
        <dbReference type="EC" id="6.3.2.4"/>
    </reaction>
</comment>
<evidence type="ECO:0000259" key="19">
    <source>
        <dbReference type="PROSITE" id="PS50975"/>
    </source>
</evidence>
<evidence type="ECO:0000256" key="1">
    <source>
        <dbReference type="ARBA" id="ARBA00001936"/>
    </source>
</evidence>
<dbReference type="NCBIfam" id="NF002378">
    <property type="entry name" value="PRK01372.1"/>
    <property type="match status" value="1"/>
</dbReference>
<feature type="binding site" evidence="17">
    <location>
        <position position="247"/>
    </location>
    <ligand>
        <name>Mg(2+)</name>
        <dbReference type="ChEBI" id="CHEBI:18420"/>
        <label>1</label>
    </ligand>
</feature>
<comment type="caution">
    <text evidence="20">The sequence shown here is derived from an EMBL/GenBank/DDBJ whole genome shotgun (WGS) entry which is preliminary data.</text>
</comment>
<dbReference type="UniPathway" id="UPA00219"/>
<organism evidence="20 21">
    <name type="scientific">Marinicella litoralis</name>
    <dbReference type="NCBI Taxonomy" id="644220"/>
    <lineage>
        <taxon>Bacteria</taxon>
        <taxon>Pseudomonadati</taxon>
        <taxon>Pseudomonadota</taxon>
        <taxon>Gammaproteobacteria</taxon>
        <taxon>Lysobacterales</taxon>
        <taxon>Marinicellaceae</taxon>
        <taxon>Marinicella</taxon>
    </lineage>
</organism>
<dbReference type="AlphaFoldDB" id="A0A4R6XWU2"/>
<evidence type="ECO:0000256" key="17">
    <source>
        <dbReference type="PIRSR" id="PIRSR039102-3"/>
    </source>
</evidence>
<dbReference type="GO" id="GO:0005524">
    <property type="term" value="F:ATP binding"/>
    <property type="evidence" value="ECO:0007669"/>
    <property type="project" value="UniProtKB-UniRule"/>
</dbReference>
<keyword evidence="12 15" id="KW-0573">Peptidoglycan synthesis</keyword>
<keyword evidence="13 15" id="KW-0961">Cell wall biogenesis/degradation</keyword>
<dbReference type="InterPro" id="IPR013815">
    <property type="entry name" value="ATP_grasp_subdomain_1"/>
</dbReference>
<feature type="binding site" evidence="17">
    <location>
        <position position="262"/>
    </location>
    <ligand>
        <name>Mg(2+)</name>
        <dbReference type="ChEBI" id="CHEBI:18420"/>
        <label>2</label>
    </ligand>
</feature>
<keyword evidence="17" id="KW-0460">Magnesium</keyword>
<evidence type="ECO:0000256" key="5">
    <source>
        <dbReference type="ARBA" id="ARBA00010871"/>
    </source>
</evidence>
<dbReference type="GO" id="GO:0008360">
    <property type="term" value="P:regulation of cell shape"/>
    <property type="evidence" value="ECO:0007669"/>
    <property type="project" value="UniProtKB-KW"/>
</dbReference>
<dbReference type="RefSeq" id="WP_099019344.1">
    <property type="nucleotide sequence ID" value="NZ_NIHB01000002.1"/>
</dbReference>
<dbReference type="InterPro" id="IPR000291">
    <property type="entry name" value="D-Ala_lig_Van_CS"/>
</dbReference>
<keyword evidence="7 15" id="KW-0963">Cytoplasm</keyword>
<dbReference type="HAMAP" id="MF_00047">
    <property type="entry name" value="Dala_Dala_lig"/>
    <property type="match status" value="1"/>
</dbReference>
<dbReference type="InterPro" id="IPR016185">
    <property type="entry name" value="PreATP-grasp_dom_sf"/>
</dbReference>
<dbReference type="PANTHER" id="PTHR23132:SF23">
    <property type="entry name" value="D-ALANINE--D-ALANINE LIGASE B"/>
    <property type="match status" value="1"/>
</dbReference>
<dbReference type="PIRSF" id="PIRSF039102">
    <property type="entry name" value="Ddl/VanB"/>
    <property type="match status" value="1"/>
</dbReference>
<feature type="binding site" evidence="17">
    <location>
        <position position="260"/>
    </location>
    <ligand>
        <name>Mg(2+)</name>
        <dbReference type="ChEBI" id="CHEBI:18420"/>
        <label>1</label>
    </ligand>
</feature>
<feature type="binding site" evidence="17">
    <location>
        <position position="260"/>
    </location>
    <ligand>
        <name>Mg(2+)</name>
        <dbReference type="ChEBI" id="CHEBI:18420"/>
        <label>2</label>
    </ligand>
</feature>
<feature type="active site" evidence="16">
    <location>
        <position position="271"/>
    </location>
</feature>
<evidence type="ECO:0000256" key="13">
    <source>
        <dbReference type="ARBA" id="ARBA00023316"/>
    </source>
</evidence>
<dbReference type="PROSITE" id="PS00844">
    <property type="entry name" value="DALA_DALA_LIGASE_2"/>
    <property type="match status" value="1"/>
</dbReference>
<protein>
    <recommendedName>
        <fullName evidence="6 15">D-alanine--D-alanine ligase</fullName>
        <ecNumber evidence="6 15">6.3.2.4</ecNumber>
    </recommendedName>
    <alternativeName>
        <fullName evidence="15">D-Ala-D-Ala ligase</fullName>
    </alternativeName>
    <alternativeName>
        <fullName evidence="15">D-alanylalanine synthetase</fullName>
    </alternativeName>
</protein>
<comment type="pathway">
    <text evidence="4 15">Cell wall biogenesis; peptidoglycan biosynthesis.</text>
</comment>
<feature type="domain" description="ATP-grasp" evidence="19">
    <location>
        <begin position="101"/>
        <end position="293"/>
    </location>
</feature>
<keyword evidence="17" id="KW-0464">Manganese</keyword>
<keyword evidence="9 18" id="KW-0547">Nucleotide-binding</keyword>
<evidence type="ECO:0000256" key="8">
    <source>
        <dbReference type="ARBA" id="ARBA00022598"/>
    </source>
</evidence>
<dbReference type="SUPFAM" id="SSF52440">
    <property type="entry name" value="PreATP-grasp domain"/>
    <property type="match status" value="1"/>
</dbReference>
<dbReference type="EC" id="6.3.2.4" evidence="6 15"/>
<accession>A0A4R6XWU2</accession>
<dbReference type="GO" id="GO:0008716">
    <property type="term" value="F:D-alanine-D-alanine ligase activity"/>
    <property type="evidence" value="ECO:0007669"/>
    <property type="project" value="UniProtKB-UniRule"/>
</dbReference>
<keyword evidence="21" id="KW-1185">Reference proteome</keyword>
<keyword evidence="8 15" id="KW-0436">Ligase</keyword>
<dbReference type="InterPro" id="IPR011761">
    <property type="entry name" value="ATP-grasp"/>
</dbReference>
<dbReference type="GO" id="GO:0071555">
    <property type="term" value="P:cell wall organization"/>
    <property type="evidence" value="ECO:0007669"/>
    <property type="project" value="UniProtKB-KW"/>
</dbReference>
<dbReference type="InterPro" id="IPR011095">
    <property type="entry name" value="Dala_Dala_lig_C"/>
</dbReference>
<dbReference type="Gene3D" id="3.40.50.20">
    <property type="match status" value="1"/>
</dbReference>
<dbReference type="PROSITE" id="PS50975">
    <property type="entry name" value="ATP_GRASP"/>
    <property type="match status" value="1"/>
</dbReference>
<evidence type="ECO:0000256" key="9">
    <source>
        <dbReference type="ARBA" id="ARBA00022741"/>
    </source>
</evidence>
<evidence type="ECO:0000256" key="12">
    <source>
        <dbReference type="ARBA" id="ARBA00022984"/>
    </source>
</evidence>
<sequence length="300" mass="32564">MSDLKVVVLMGGFSAEKEVSLNSGKAVSQALENLGHHVTQVNDIDALKSMSKANIDVVFNVLHGADGEDGQLAAWLNKEGYASTSCNYVGASVSWHKDLAKTLVEGAGLMTPKSQLLKKANDLRTDNESAWIIKPACEGSSVGLFKADNQADLMDAVNKSLEVSDEVLVETFIEGTECTVGIVNGQVLPVVSIQPASELYDYQAKYNSQTTKYQCPANIPMSWQKALQQDALKAYEVMHLSGWCRIDFIVDVDGNRWFLEANTTPGMTTSSLLPKAAKVHGWTFDQLVSEILQGSEVTDV</sequence>
<dbReference type="SUPFAM" id="SSF56059">
    <property type="entry name" value="Glutathione synthetase ATP-binding domain-like"/>
    <property type="match status" value="1"/>
</dbReference>
<dbReference type="Gene3D" id="3.30.1490.20">
    <property type="entry name" value="ATP-grasp fold, A domain"/>
    <property type="match status" value="1"/>
</dbReference>
<comment type="cofactor">
    <cofactor evidence="17">
        <name>Mg(2+)</name>
        <dbReference type="ChEBI" id="CHEBI:18420"/>
    </cofactor>
    <cofactor evidence="17">
        <name>Mn(2+)</name>
        <dbReference type="ChEBI" id="CHEBI:29035"/>
    </cofactor>
    <text evidence="17">Binds 2 magnesium or manganese ions per subunit.</text>
</comment>
<proteinExistence type="inferred from homology"/>
<dbReference type="Gene3D" id="3.30.470.20">
    <property type="entry name" value="ATP-grasp fold, B domain"/>
    <property type="match status" value="1"/>
</dbReference>
<comment type="function">
    <text evidence="2 15">Cell wall formation.</text>
</comment>
<dbReference type="InterPro" id="IPR005905">
    <property type="entry name" value="D_ala_D_ala"/>
</dbReference>
<dbReference type="PANTHER" id="PTHR23132">
    <property type="entry name" value="D-ALANINE--D-ALANINE LIGASE"/>
    <property type="match status" value="1"/>
</dbReference>
<evidence type="ECO:0000256" key="16">
    <source>
        <dbReference type="PIRSR" id="PIRSR039102-1"/>
    </source>
</evidence>
<evidence type="ECO:0000256" key="11">
    <source>
        <dbReference type="ARBA" id="ARBA00022960"/>
    </source>
</evidence>
<evidence type="ECO:0000256" key="14">
    <source>
        <dbReference type="ARBA" id="ARBA00047614"/>
    </source>
</evidence>
<dbReference type="GO" id="GO:0005829">
    <property type="term" value="C:cytosol"/>
    <property type="evidence" value="ECO:0007669"/>
    <property type="project" value="TreeGrafter"/>
</dbReference>
<comment type="subcellular location">
    <subcellularLocation>
        <location evidence="3 15">Cytoplasm</location>
    </subcellularLocation>
</comment>
<dbReference type="Pfam" id="PF07478">
    <property type="entry name" value="Dala_Dala_lig_C"/>
    <property type="match status" value="1"/>
</dbReference>
<gene>
    <name evidence="15" type="primary">ddl</name>
    <name evidence="20" type="ORF">C8D91_1217</name>
</gene>
<evidence type="ECO:0000256" key="4">
    <source>
        <dbReference type="ARBA" id="ARBA00004752"/>
    </source>
</evidence>
<dbReference type="EMBL" id="SNZB01000002">
    <property type="protein sequence ID" value="TDR22724.1"/>
    <property type="molecule type" value="Genomic_DNA"/>
</dbReference>
<keyword evidence="10 18" id="KW-0067">ATP-binding</keyword>
<evidence type="ECO:0000256" key="10">
    <source>
        <dbReference type="ARBA" id="ARBA00022840"/>
    </source>
</evidence>
<evidence type="ECO:0000256" key="2">
    <source>
        <dbReference type="ARBA" id="ARBA00003921"/>
    </source>
</evidence>
<comment type="similarity">
    <text evidence="5 15">Belongs to the D-alanine--D-alanine ligase family.</text>
</comment>
<reference evidence="20 21" key="1">
    <citation type="submission" date="2019-03" db="EMBL/GenBank/DDBJ databases">
        <title>Genomic Encyclopedia of Type Strains, Phase IV (KMG-IV): sequencing the most valuable type-strain genomes for metagenomic binning, comparative biology and taxonomic classification.</title>
        <authorList>
            <person name="Goeker M."/>
        </authorList>
    </citation>
    <scope>NUCLEOTIDE SEQUENCE [LARGE SCALE GENOMIC DNA]</scope>
    <source>
        <strain evidence="20 21">DSM 25488</strain>
    </source>
</reference>
<dbReference type="OrthoDB" id="9813261at2"/>
<feature type="active site" evidence="16">
    <location>
        <position position="140"/>
    </location>
</feature>
<dbReference type="PROSITE" id="PS00843">
    <property type="entry name" value="DALA_DALA_LIGASE_1"/>
    <property type="match status" value="1"/>
</dbReference>
<evidence type="ECO:0000256" key="7">
    <source>
        <dbReference type="ARBA" id="ARBA00022490"/>
    </source>
</evidence>
<evidence type="ECO:0000256" key="3">
    <source>
        <dbReference type="ARBA" id="ARBA00004496"/>
    </source>
</evidence>
<dbReference type="Proteomes" id="UP000295724">
    <property type="component" value="Unassembled WGS sequence"/>
</dbReference>